<accession>A0A426RFJ2</accession>
<feature type="transmembrane region" description="Helical" evidence="1">
    <location>
        <begin position="48"/>
        <end position="69"/>
    </location>
</feature>
<keyword evidence="1" id="KW-0472">Membrane</keyword>
<sequence length="71" mass="8324">MSFINDWRIIILLCLTLGLAPFFPEPHLWGKIRWIVGGAKGMALMDWFDVLLHGFPFILLLRKIILYLIKK</sequence>
<keyword evidence="1" id="KW-0812">Transmembrane</keyword>
<dbReference type="RefSeq" id="WP_125223772.1">
    <property type="nucleotide sequence ID" value="NZ_QUSX01000003.1"/>
</dbReference>
<reference evidence="3" key="2">
    <citation type="submission" date="2018-12" db="EMBL/GenBank/DDBJ databases">
        <title>Maribacter lutimaris sp. nov., isolated from marine sediment.</title>
        <authorList>
            <person name="Kim K.K."/>
        </authorList>
    </citation>
    <scope>NUCLEOTIDE SEQUENCE [LARGE SCALE GENOMIC DNA]</scope>
    <source>
        <strain evidence="3">PoM-212</strain>
    </source>
</reference>
<proteinExistence type="predicted"/>
<dbReference type="AlphaFoldDB" id="A0A426RFJ2"/>
<organism evidence="2 3">
    <name type="scientific">Maribacter algicola</name>
    <dbReference type="NCBI Taxonomy" id="2498892"/>
    <lineage>
        <taxon>Bacteria</taxon>
        <taxon>Pseudomonadati</taxon>
        <taxon>Bacteroidota</taxon>
        <taxon>Flavobacteriia</taxon>
        <taxon>Flavobacteriales</taxon>
        <taxon>Flavobacteriaceae</taxon>
        <taxon>Maribacter</taxon>
    </lineage>
</organism>
<dbReference type="Proteomes" id="UP000286990">
    <property type="component" value="Unassembled WGS sequence"/>
</dbReference>
<evidence type="ECO:0000256" key="1">
    <source>
        <dbReference type="SAM" id="Phobius"/>
    </source>
</evidence>
<name>A0A426RFJ2_9FLAO</name>
<evidence type="ECO:0008006" key="4">
    <source>
        <dbReference type="Google" id="ProtNLM"/>
    </source>
</evidence>
<reference evidence="3" key="1">
    <citation type="submission" date="2018-08" db="EMBL/GenBank/DDBJ databases">
        <authorList>
            <person name="Khan S.A."/>
            <person name="J S.E."/>
        </authorList>
    </citation>
    <scope>NUCLEOTIDE SEQUENCE [LARGE SCALE GENOMIC DNA]</scope>
    <source>
        <strain evidence="3">PoM-212</strain>
    </source>
</reference>
<protein>
    <recommendedName>
        <fullName evidence="4">RND transporter</fullName>
    </recommendedName>
</protein>
<keyword evidence="3" id="KW-1185">Reference proteome</keyword>
<gene>
    <name evidence="2" type="ORF">DZC72_15280</name>
</gene>
<comment type="caution">
    <text evidence="2">The sequence shown here is derived from an EMBL/GenBank/DDBJ whole genome shotgun (WGS) entry which is preliminary data.</text>
</comment>
<keyword evidence="1" id="KW-1133">Transmembrane helix</keyword>
<evidence type="ECO:0000313" key="3">
    <source>
        <dbReference type="Proteomes" id="UP000286990"/>
    </source>
</evidence>
<evidence type="ECO:0000313" key="2">
    <source>
        <dbReference type="EMBL" id="RRQ47734.1"/>
    </source>
</evidence>
<dbReference type="EMBL" id="QUSX01000003">
    <property type="protein sequence ID" value="RRQ47734.1"/>
    <property type="molecule type" value="Genomic_DNA"/>
</dbReference>
<dbReference type="OrthoDB" id="1467821at2"/>